<feature type="domain" description="14-3-3" evidence="2">
    <location>
        <begin position="10"/>
        <end position="239"/>
    </location>
</feature>
<dbReference type="InterPro" id="IPR036815">
    <property type="entry name" value="14-3-3_dom_sf"/>
</dbReference>
<evidence type="ECO:0000256" key="1">
    <source>
        <dbReference type="ARBA" id="ARBA00006141"/>
    </source>
</evidence>
<accession>A0ABR2GXV6</accession>
<proteinExistence type="inferred from homology"/>
<organism evidence="3 4">
    <name type="scientific">Tritrichomonas musculus</name>
    <dbReference type="NCBI Taxonomy" id="1915356"/>
    <lineage>
        <taxon>Eukaryota</taxon>
        <taxon>Metamonada</taxon>
        <taxon>Parabasalia</taxon>
        <taxon>Tritrichomonadida</taxon>
        <taxon>Tritrichomonadidae</taxon>
        <taxon>Tritrichomonas</taxon>
    </lineage>
</organism>
<dbReference type="PIRSF" id="PIRSF000868">
    <property type="entry name" value="14-3-3"/>
    <property type="match status" value="1"/>
</dbReference>
<dbReference type="InterPro" id="IPR023410">
    <property type="entry name" value="14-3-3_domain"/>
</dbReference>
<evidence type="ECO:0000313" key="3">
    <source>
        <dbReference type="EMBL" id="KAK8838765.1"/>
    </source>
</evidence>
<evidence type="ECO:0000259" key="2">
    <source>
        <dbReference type="SMART" id="SM00101"/>
    </source>
</evidence>
<dbReference type="EMBL" id="JAPFFF010000054">
    <property type="protein sequence ID" value="KAK8838765.1"/>
    <property type="molecule type" value="Genomic_DNA"/>
</dbReference>
<dbReference type="Proteomes" id="UP001470230">
    <property type="component" value="Unassembled WGS sequence"/>
</dbReference>
<dbReference type="SUPFAM" id="SSF48445">
    <property type="entry name" value="14-3-3 protein"/>
    <property type="match status" value="1"/>
</dbReference>
<sequence length="239" mass="27885">MENELINKQRKLLIFTAKSLYRAEFYTNALSIMKNAIDMDTRLSPKHRKFFFDIVRAIINPMRSTLTQLNENIARETRERRLNVVELLQEVANNHFSELEVTCQDILSIVNQQLIPGNEDAEAKVDFMRLQGDLCRYVNEFAPEKRKEFYQMRCKAVYSDAYKIASSQLPPHSLTRLALVLNYSMFLAETLNEAHDAVDLAETEVNKLLSTNSELSEVLFQKAMVFARKLRDKIIQWKE</sequence>
<dbReference type="PANTHER" id="PTHR18860">
    <property type="entry name" value="14-3-3 PROTEIN"/>
    <property type="match status" value="1"/>
</dbReference>
<dbReference type="InterPro" id="IPR000308">
    <property type="entry name" value="14-3-3"/>
</dbReference>
<dbReference type="SMART" id="SM00101">
    <property type="entry name" value="14_3_3"/>
    <property type="match status" value="1"/>
</dbReference>
<protein>
    <recommendedName>
        <fullName evidence="2">14-3-3 domain-containing protein</fullName>
    </recommendedName>
</protein>
<dbReference type="Pfam" id="PF00244">
    <property type="entry name" value="14-3-3"/>
    <property type="match status" value="1"/>
</dbReference>
<dbReference type="CDD" id="cd08774">
    <property type="entry name" value="14-3-3"/>
    <property type="match status" value="1"/>
</dbReference>
<keyword evidence="4" id="KW-1185">Reference proteome</keyword>
<reference evidence="3 4" key="1">
    <citation type="submission" date="2024-04" db="EMBL/GenBank/DDBJ databases">
        <title>Tritrichomonas musculus Genome.</title>
        <authorList>
            <person name="Alves-Ferreira E."/>
            <person name="Grigg M."/>
            <person name="Lorenzi H."/>
            <person name="Galac M."/>
        </authorList>
    </citation>
    <scope>NUCLEOTIDE SEQUENCE [LARGE SCALE GENOMIC DNA]</scope>
    <source>
        <strain evidence="3 4">EAF2021</strain>
    </source>
</reference>
<dbReference type="PRINTS" id="PR00305">
    <property type="entry name" value="1433ZETA"/>
</dbReference>
<comment type="caution">
    <text evidence="3">The sequence shown here is derived from an EMBL/GenBank/DDBJ whole genome shotgun (WGS) entry which is preliminary data.</text>
</comment>
<name>A0ABR2GXV6_9EUKA</name>
<dbReference type="Gene3D" id="1.20.190.20">
    <property type="entry name" value="14-3-3 domain"/>
    <property type="match status" value="1"/>
</dbReference>
<comment type="similarity">
    <text evidence="1">Belongs to the 14-3-3 family.</text>
</comment>
<gene>
    <name evidence="3" type="ORF">M9Y10_032804</name>
</gene>
<evidence type="ECO:0000313" key="4">
    <source>
        <dbReference type="Proteomes" id="UP001470230"/>
    </source>
</evidence>